<dbReference type="EMBL" id="BT093046">
    <property type="protein sequence ID" value="ACU17412.1"/>
    <property type="molecule type" value="mRNA"/>
</dbReference>
<reference evidence="2" key="1">
    <citation type="submission" date="2009-08" db="EMBL/GenBank/DDBJ databases">
        <authorList>
            <person name="Cheung F."/>
            <person name="Xiao Y."/>
            <person name="Chan A."/>
            <person name="Moskal W."/>
            <person name="Town C.D."/>
        </authorList>
    </citation>
    <scope>NUCLEOTIDE SEQUENCE</scope>
</reference>
<organism evidence="2">
    <name type="scientific">Glycine max</name>
    <name type="common">Soybean</name>
    <name type="synonym">Glycine hispida</name>
    <dbReference type="NCBI Taxonomy" id="3847"/>
    <lineage>
        <taxon>Eukaryota</taxon>
        <taxon>Viridiplantae</taxon>
        <taxon>Streptophyta</taxon>
        <taxon>Embryophyta</taxon>
        <taxon>Tracheophyta</taxon>
        <taxon>Spermatophyta</taxon>
        <taxon>Magnoliopsida</taxon>
        <taxon>eudicotyledons</taxon>
        <taxon>Gunneridae</taxon>
        <taxon>Pentapetalae</taxon>
        <taxon>rosids</taxon>
        <taxon>fabids</taxon>
        <taxon>Fabales</taxon>
        <taxon>Fabaceae</taxon>
        <taxon>Papilionoideae</taxon>
        <taxon>50 kb inversion clade</taxon>
        <taxon>NPAAA clade</taxon>
        <taxon>indigoferoid/millettioid clade</taxon>
        <taxon>Phaseoleae</taxon>
        <taxon>Glycine</taxon>
        <taxon>Glycine subgen. Soja</taxon>
    </lineage>
</organism>
<proteinExistence type="evidence at transcript level"/>
<dbReference type="AlphaFoldDB" id="C6T6I0"/>
<protein>
    <submittedName>
        <fullName evidence="2">Uncharacterized protein</fullName>
    </submittedName>
</protein>
<accession>C6T6I0</accession>
<name>C6T6I0_SOYBN</name>
<evidence type="ECO:0000256" key="1">
    <source>
        <dbReference type="SAM" id="MobiDB-lite"/>
    </source>
</evidence>
<evidence type="ECO:0000313" key="2">
    <source>
        <dbReference type="EMBL" id="ACU17412.1"/>
    </source>
</evidence>
<sequence length="73" mass="8012">MMKIVPSDVDNDADYWLLSDADVSITDMWRTDSTVDWNGIDMLHPDFGIISRPQSPSSGLAEVPSTGANSIQK</sequence>
<dbReference type="ExpressionAtlas" id="C6T6I0">
    <property type="expression patterns" value="baseline and differential"/>
</dbReference>
<feature type="region of interest" description="Disordered" evidence="1">
    <location>
        <begin position="53"/>
        <end position="73"/>
    </location>
</feature>